<dbReference type="GO" id="GO:0098046">
    <property type="term" value="C:type V protein secretion system complex"/>
    <property type="evidence" value="ECO:0007669"/>
    <property type="project" value="TreeGrafter"/>
</dbReference>
<name>A0AA41Y9U4_9BACT</name>
<gene>
    <name evidence="4" type="ORF">N2K84_17840</name>
</gene>
<comment type="subcellular location">
    <subcellularLocation>
        <location evidence="1">Membrane</location>
    </subcellularLocation>
</comment>
<evidence type="ECO:0000256" key="2">
    <source>
        <dbReference type="ARBA" id="ARBA00023136"/>
    </source>
</evidence>
<evidence type="ECO:0000259" key="3">
    <source>
        <dbReference type="Pfam" id="PF01103"/>
    </source>
</evidence>
<dbReference type="Gene3D" id="2.40.160.50">
    <property type="entry name" value="membrane protein fhac: a member of the omp85/tpsb transporter family"/>
    <property type="match status" value="1"/>
</dbReference>
<protein>
    <submittedName>
        <fullName evidence="4">Outer membrane protein assembly factor</fullName>
    </submittedName>
</protein>
<proteinExistence type="predicted"/>
<dbReference type="SUPFAM" id="SSF56300">
    <property type="entry name" value="Metallo-dependent phosphatases"/>
    <property type="match status" value="1"/>
</dbReference>
<dbReference type="InterPro" id="IPR029052">
    <property type="entry name" value="Metallo-depent_PP-like"/>
</dbReference>
<dbReference type="AlphaFoldDB" id="A0AA41Y9U4"/>
<evidence type="ECO:0000313" key="4">
    <source>
        <dbReference type="EMBL" id="MCW0484605.1"/>
    </source>
</evidence>
<dbReference type="GO" id="GO:0008320">
    <property type="term" value="F:protein transmembrane transporter activity"/>
    <property type="evidence" value="ECO:0007669"/>
    <property type="project" value="TreeGrafter"/>
</dbReference>
<dbReference type="InterPro" id="IPR000184">
    <property type="entry name" value="Bac_surfAg_D15"/>
</dbReference>
<dbReference type="Pfam" id="PF01103">
    <property type="entry name" value="Omp85"/>
    <property type="match status" value="1"/>
</dbReference>
<dbReference type="GO" id="GO:0046819">
    <property type="term" value="P:protein secretion by the type V secretion system"/>
    <property type="evidence" value="ECO:0007669"/>
    <property type="project" value="TreeGrafter"/>
</dbReference>
<dbReference type="PANTHER" id="PTHR34597">
    <property type="entry name" value="SLR1661 PROTEIN"/>
    <property type="match status" value="1"/>
</dbReference>
<keyword evidence="5" id="KW-1185">Reference proteome</keyword>
<dbReference type="PANTHER" id="PTHR34597:SF3">
    <property type="entry name" value="OUTER MEMBRANE TRANSPORTER CDIB"/>
    <property type="match status" value="1"/>
</dbReference>
<dbReference type="InterPro" id="IPR051544">
    <property type="entry name" value="TPS_OM_transporter"/>
</dbReference>
<keyword evidence="2" id="KW-0472">Membrane</keyword>
<dbReference type="Proteomes" id="UP001163821">
    <property type="component" value="Unassembled WGS sequence"/>
</dbReference>
<evidence type="ECO:0000313" key="5">
    <source>
        <dbReference type="Proteomes" id="UP001163821"/>
    </source>
</evidence>
<dbReference type="Gene3D" id="3.60.21.10">
    <property type="match status" value="1"/>
</dbReference>
<reference evidence="4" key="1">
    <citation type="submission" date="2022-10" db="EMBL/GenBank/DDBJ databases">
        <title>Gaoshiqiia sediminis gen. nov., sp. nov., isolated from coastal sediment.</title>
        <authorList>
            <person name="Yu W.X."/>
            <person name="Mu D.S."/>
            <person name="Du J.Z."/>
            <person name="Liang Y.Q."/>
        </authorList>
    </citation>
    <scope>NUCLEOTIDE SEQUENCE</scope>
    <source>
        <strain evidence="4">A06</strain>
    </source>
</reference>
<accession>A0AA41Y9U4</accession>
<sequence length="1202" mass="138512">MKKIFLFLIAFTSIYRPFAQTNNSNGEVSFSLFMIGNCGKFKNTDPEHQLLLETIINFNNNKKGVIFLGNNLYPSLSEVFSENLENKQAHPHLDRLRQFNGPICFVPGWTDWSFGTPNGKEMIKWEYKTIHTHLKNKEVYMPDWGCPGPLEVPVNDSLTIILLDTQWWLHPFDTRFGKCDLENESDFWTNLRDLLRLNRNKQVVMAGYHPVVSYGEFGGYFPLAKQLLAFPVAVYRKTLGTRLDLAHPEYAAFRENLNAVLLEFPNVIYASSHERNFQYFSENNIHYIIGGSLIGGRYLKNKKTNCSSQSPGLVRLDFCADGQVKLQFLPLDRLHEPDCETTLYTYQAEQVEEKTHTISELLPDSMLKEASRQYQIPERGWKWMGKNYRDVWAEPVKVPVFDVGREHGGLEIVKRGGGQQTQSLRLEANNGQQYTLRSIEKFVEGALPDEVRNTFAVDVVQDNISASNPYASLVVAQLADAAGLMHTNPKIVYVPRDPRLGEYMEDLAGRLFLYEERPDGDWSDQKSFGYSSHIVGTDDVLEEIEDSPEHRVDQQAVLEARLFDTFINDWDRHDDQWRWASFNENGQIRYRPIPRDRDQAFYVNEGILPWLVSRKWLMPKIQGFTPTTENMDGLTFNARYFDRTFLTEPDWRDWKKMVDSLKTRLTEENIRTAVLAFPKEVQPYCAEQTAEILLKRKENLEEMARRHYLSLAKIVDIVGTNEDDIFNIKQKENNETEISLYRSNDKPPYYQRTFSAEETREIRLYGLDGKDVFEIEGNAGNKIKIRVIGGKGKDFFLNQSTAKYGRKNIHVYDTRSGVVLQGKTNLKPHLSDCKMMNEYNRMNFHHNVVSPGIFTGYNLDDGVFIGGGPVFNNFKFRRHDTHTLKANLASRTTAFNALYNYQSMSQAGGFDHHATIELKAPDYAMNYFGMGNKIIKDDALGDQHYRLRINQLYMNYAIGKRWGKTAFQPSDNGQTNEHELRAGAFINHSDVEAYHGRFIADLEHNGLQPEDLSGQWHTGFALQYTYSNLDYENNPRRGYRFSTGASQYIQLNGENEHFAKINADLRAYLSFTKDPRTVLAIRLGGTKLFGNYYFAEAAKLGGKTNLRGYLADRFYGDGAIWQNTELRFKLFNFSSYLLNGEIGILGFHDSGRVWLSGEHSSRWHKGYGAGFWLSPFGMTIFTASYNWSREDQMVQATLNFKF</sequence>
<organism evidence="4 5">
    <name type="scientific">Gaoshiqia sediminis</name>
    <dbReference type="NCBI Taxonomy" id="2986998"/>
    <lineage>
        <taxon>Bacteria</taxon>
        <taxon>Pseudomonadati</taxon>
        <taxon>Bacteroidota</taxon>
        <taxon>Bacteroidia</taxon>
        <taxon>Marinilabiliales</taxon>
        <taxon>Prolixibacteraceae</taxon>
        <taxon>Gaoshiqia</taxon>
    </lineage>
</organism>
<dbReference type="GO" id="GO:0019867">
    <property type="term" value="C:outer membrane"/>
    <property type="evidence" value="ECO:0007669"/>
    <property type="project" value="InterPro"/>
</dbReference>
<dbReference type="RefSeq" id="WP_282593196.1">
    <property type="nucleotide sequence ID" value="NZ_JAPAAF010000043.1"/>
</dbReference>
<evidence type="ECO:0000256" key="1">
    <source>
        <dbReference type="ARBA" id="ARBA00004370"/>
    </source>
</evidence>
<comment type="caution">
    <text evidence="4">The sequence shown here is derived from an EMBL/GenBank/DDBJ whole genome shotgun (WGS) entry which is preliminary data.</text>
</comment>
<dbReference type="EMBL" id="JAPAAF010000043">
    <property type="protein sequence ID" value="MCW0484605.1"/>
    <property type="molecule type" value="Genomic_DNA"/>
</dbReference>
<feature type="domain" description="Bacterial surface antigen (D15)" evidence="3">
    <location>
        <begin position="970"/>
        <end position="1201"/>
    </location>
</feature>